<protein>
    <submittedName>
        <fullName evidence="1">DUF1311 domain-containing protein</fullName>
    </submittedName>
</protein>
<comment type="caution">
    <text evidence="1">The sequence shown here is derived from an EMBL/GenBank/DDBJ whole genome shotgun (WGS) entry which is preliminary data.</text>
</comment>
<gene>
    <name evidence="1" type="ORF">QTA56_05120</name>
</gene>
<name>A0ABT7WM20_9GAMM</name>
<organism evidence="1 2">
    <name type="scientific">Acinetobacter thutiue</name>
    <dbReference type="NCBI Taxonomy" id="2998078"/>
    <lineage>
        <taxon>Bacteria</taxon>
        <taxon>Pseudomonadati</taxon>
        <taxon>Pseudomonadota</taxon>
        <taxon>Gammaproteobacteria</taxon>
        <taxon>Moraxellales</taxon>
        <taxon>Moraxellaceae</taxon>
        <taxon>Acinetobacter</taxon>
    </lineage>
</organism>
<dbReference type="EMBL" id="JAUDZE010000001">
    <property type="protein sequence ID" value="MDN0013624.1"/>
    <property type="molecule type" value="Genomic_DNA"/>
</dbReference>
<evidence type="ECO:0000313" key="2">
    <source>
        <dbReference type="Proteomes" id="UP001168524"/>
    </source>
</evidence>
<dbReference type="RefSeq" id="WP_267979844.1">
    <property type="nucleotide sequence ID" value="NZ_JAPQKF010000001.1"/>
</dbReference>
<proteinExistence type="predicted"/>
<accession>A0ABT7WM20</accession>
<keyword evidence="2" id="KW-1185">Reference proteome</keyword>
<sequence>MNRFFIFTTLTTTMLLVGCNKLKPTEKAEDAATAASEWSCTNQENLNHIQAALKKEYLKQIDRSLRQSDYQSDYDILDKINKGLKFEITNVRTLEAESGEASKTKLNCESQLVISFPKGLQKRAENAYLEEQKYQGDGECEESCKPYTLNDHFSDSEYPLSLEDDQLKGEFLYDLTKTDKDGLVFNIPSQNSVIEGVVFMATRAVQYVAYLKENQRIEKEGAAYQQEYDANESAQTDLAQKAMNVRQKELDAEKAKQVERLNQAWDQFTPEQKAQLQQDQSDWFEKRDVDCKVLSQKSVYDIAEKDMETYQKQSRYWNDAMRQQNQDMQYTQCFTKRTVERVVYLNNVFN</sequence>
<dbReference type="Proteomes" id="UP001168524">
    <property type="component" value="Unassembled WGS sequence"/>
</dbReference>
<dbReference type="PROSITE" id="PS51257">
    <property type="entry name" value="PROKAR_LIPOPROTEIN"/>
    <property type="match status" value="1"/>
</dbReference>
<evidence type="ECO:0000313" key="1">
    <source>
        <dbReference type="EMBL" id="MDN0013624.1"/>
    </source>
</evidence>
<reference evidence="1" key="1">
    <citation type="submission" date="2023-06" db="EMBL/GenBank/DDBJ databases">
        <title>Two novel species of Acinetobacter isolated from motorbike repairing workshop in Vietnam.</title>
        <authorList>
            <person name="Le N.T.T."/>
        </authorList>
    </citation>
    <scope>NUCLEOTIDE SEQUENCE</scope>
    <source>
        <strain evidence="1">VNH17</strain>
    </source>
</reference>